<gene>
    <name evidence="1" type="ORF">C7959_12047</name>
</gene>
<evidence type="ECO:0000313" key="2">
    <source>
        <dbReference type="Proteomes" id="UP000295832"/>
    </source>
</evidence>
<sequence>MGLEGLIDQRVHDYYWEEDLNCAITMLKTLGEIFEVELNSQIIDSASGLPGAGRFGAQCGLVGGALMFFGILGKEAEVSQQEIRSLCYNFADEFQKDFGSLLCKELRPEGFKADNPPHLCEDITKRAVKLATNSIRHNSSFN</sequence>
<reference evidence="1 2" key="1">
    <citation type="submission" date="2019-03" db="EMBL/GenBank/DDBJ databases">
        <title>Subsurface microbial communities from deep shales in Ohio and West Virginia, USA.</title>
        <authorList>
            <person name="Wrighton K."/>
        </authorList>
    </citation>
    <scope>NUCLEOTIDE SEQUENCE [LARGE SCALE GENOMIC DNA]</scope>
    <source>
        <strain evidence="1 2">MSL 6dP</strain>
    </source>
</reference>
<protein>
    <submittedName>
        <fullName evidence="1">C_GCAxxG_C_C family probable redox protein</fullName>
    </submittedName>
</protein>
<dbReference type="Proteomes" id="UP000295832">
    <property type="component" value="Unassembled WGS sequence"/>
</dbReference>
<dbReference type="InterPro" id="IPR010181">
    <property type="entry name" value="CGCAxxGCC_motif"/>
</dbReference>
<accession>A0A4R8GT06</accession>
<evidence type="ECO:0000313" key="1">
    <source>
        <dbReference type="EMBL" id="TDX49153.1"/>
    </source>
</evidence>
<keyword evidence="2" id="KW-1185">Reference proteome</keyword>
<dbReference type="AlphaFoldDB" id="A0A4R8GT06"/>
<proteinExistence type="predicted"/>
<dbReference type="STRING" id="926561.GCA_000379025_01589"/>
<dbReference type="RefSeq" id="WP_134117522.1">
    <property type="nucleotide sequence ID" value="NZ_SOEG01000020.1"/>
</dbReference>
<comment type="caution">
    <text evidence="1">The sequence shown here is derived from an EMBL/GenBank/DDBJ whole genome shotgun (WGS) entry which is preliminary data.</text>
</comment>
<dbReference type="EMBL" id="SOEG01000020">
    <property type="protein sequence ID" value="TDX49153.1"/>
    <property type="molecule type" value="Genomic_DNA"/>
</dbReference>
<name>A0A4R8GT06_9FIRM</name>
<dbReference type="Pfam" id="PF09719">
    <property type="entry name" value="C_GCAxxG_C_C"/>
    <property type="match status" value="1"/>
</dbReference>
<organism evidence="1 2">
    <name type="scientific">Orenia marismortui</name>
    <dbReference type="NCBI Taxonomy" id="46469"/>
    <lineage>
        <taxon>Bacteria</taxon>
        <taxon>Bacillati</taxon>
        <taxon>Bacillota</taxon>
        <taxon>Clostridia</taxon>
        <taxon>Halanaerobiales</taxon>
        <taxon>Halobacteroidaceae</taxon>
        <taxon>Orenia</taxon>
    </lineage>
</organism>